<proteinExistence type="predicted"/>
<name>D6YUD2_WADCW</name>
<evidence type="ECO:0000313" key="1">
    <source>
        <dbReference type="EMBL" id="ADI37743.1"/>
    </source>
</evidence>
<protein>
    <submittedName>
        <fullName evidence="1">Uncharacterized protein</fullName>
    </submittedName>
</protein>
<evidence type="ECO:0000313" key="2">
    <source>
        <dbReference type="Proteomes" id="UP000001505"/>
    </source>
</evidence>
<dbReference type="HOGENOM" id="CLU_2345912_0_0_0"/>
<gene>
    <name evidence="1" type="ordered locus">wcw_0371</name>
</gene>
<accession>D6YUD2</accession>
<keyword evidence="2" id="KW-1185">Reference proteome</keyword>
<reference evidence="1 2" key="1">
    <citation type="journal article" date="2010" name="PLoS ONE">
        <title>The Waddlia genome: a window into chlamydial biology.</title>
        <authorList>
            <person name="Bertelli C."/>
            <person name="Collyn F."/>
            <person name="Croxatto A."/>
            <person name="Ruckert C."/>
            <person name="Polkinghorne A."/>
            <person name="Kebbi-Beghdadi C."/>
            <person name="Goesmann A."/>
            <person name="Vaughan L."/>
            <person name="Greub G."/>
        </authorList>
    </citation>
    <scope>NUCLEOTIDE SEQUENCE [LARGE SCALE GENOMIC DNA]</scope>
    <source>
        <strain evidence="2">ATCC VR-1470 / WSU 86-1044</strain>
    </source>
</reference>
<dbReference type="EMBL" id="CP001928">
    <property type="protein sequence ID" value="ADI37743.1"/>
    <property type="molecule type" value="Genomic_DNA"/>
</dbReference>
<sequence>MYLEDFNEFKETLNSFHQTLRNGVENDSEYEGEADELLGSLERVQEKIKSIENIDQLKETVGPFGWDFLQVYLAIDEIMAMDDEDFDFEENEENASV</sequence>
<dbReference type="KEGG" id="wch:wcw_0371"/>
<dbReference type="RefSeq" id="WP_013181471.1">
    <property type="nucleotide sequence ID" value="NC_014225.1"/>
</dbReference>
<dbReference type="AlphaFoldDB" id="D6YUD2"/>
<dbReference type="Proteomes" id="UP000001505">
    <property type="component" value="Chromosome"/>
</dbReference>
<organism evidence="1 2">
    <name type="scientific">Waddlia chondrophila (strain ATCC VR-1470 / WSU 86-1044)</name>
    <dbReference type="NCBI Taxonomy" id="716544"/>
    <lineage>
        <taxon>Bacteria</taxon>
        <taxon>Pseudomonadati</taxon>
        <taxon>Chlamydiota</taxon>
        <taxon>Chlamydiia</taxon>
        <taxon>Parachlamydiales</taxon>
        <taxon>Waddliaceae</taxon>
        <taxon>Waddlia</taxon>
    </lineage>
</organism>